<evidence type="ECO:0000313" key="2">
    <source>
        <dbReference type="EMBL" id="OWM77846.1"/>
    </source>
</evidence>
<name>A0A218WZ87_PUNGR</name>
<organism evidence="2 3">
    <name type="scientific">Punica granatum</name>
    <name type="common">Pomegranate</name>
    <dbReference type="NCBI Taxonomy" id="22663"/>
    <lineage>
        <taxon>Eukaryota</taxon>
        <taxon>Viridiplantae</taxon>
        <taxon>Streptophyta</taxon>
        <taxon>Embryophyta</taxon>
        <taxon>Tracheophyta</taxon>
        <taxon>Spermatophyta</taxon>
        <taxon>Magnoliopsida</taxon>
        <taxon>eudicotyledons</taxon>
        <taxon>Gunneridae</taxon>
        <taxon>Pentapetalae</taxon>
        <taxon>rosids</taxon>
        <taxon>malvids</taxon>
        <taxon>Myrtales</taxon>
        <taxon>Lythraceae</taxon>
        <taxon>Punica</taxon>
    </lineage>
</organism>
<accession>A0A218WZ87</accession>
<dbReference type="Proteomes" id="UP000197138">
    <property type="component" value="Unassembled WGS sequence"/>
</dbReference>
<sequence length="95" mass="10527">MSDKEGSASEAEAPTSEEADQLDRSVKWAKKLEVREDNRSRPPNAEQPTVAERSAFGPWMQVQNRRRKLRNAAVISGGKDGKSAEDQSKEKIKGS</sequence>
<comment type="caution">
    <text evidence="2">The sequence shown here is derived from an EMBL/GenBank/DDBJ whole genome shotgun (WGS) entry which is preliminary data.</text>
</comment>
<feature type="compositionally biased region" description="Basic and acidic residues" evidence="1">
    <location>
        <begin position="79"/>
        <end position="95"/>
    </location>
</feature>
<dbReference type="AlphaFoldDB" id="A0A218WZ87"/>
<evidence type="ECO:0000313" key="3">
    <source>
        <dbReference type="Proteomes" id="UP000197138"/>
    </source>
</evidence>
<feature type="compositionally biased region" description="Basic and acidic residues" evidence="1">
    <location>
        <begin position="21"/>
        <end position="40"/>
    </location>
</feature>
<proteinExistence type="predicted"/>
<gene>
    <name evidence="2" type="ORF">CDL15_Pgr018413</name>
</gene>
<protein>
    <submittedName>
        <fullName evidence="2">Uncharacterized protein</fullName>
    </submittedName>
</protein>
<evidence type="ECO:0000256" key="1">
    <source>
        <dbReference type="SAM" id="MobiDB-lite"/>
    </source>
</evidence>
<reference evidence="3" key="1">
    <citation type="journal article" date="2017" name="Plant J.">
        <title>The pomegranate (Punica granatum L.) genome and the genomics of punicalagin biosynthesis.</title>
        <authorList>
            <person name="Qin G."/>
            <person name="Xu C."/>
            <person name="Ming R."/>
            <person name="Tang H."/>
            <person name="Guyot R."/>
            <person name="Kramer E.M."/>
            <person name="Hu Y."/>
            <person name="Yi X."/>
            <person name="Qi Y."/>
            <person name="Xu X."/>
            <person name="Gao Z."/>
            <person name="Pan H."/>
            <person name="Jian J."/>
            <person name="Tian Y."/>
            <person name="Yue Z."/>
            <person name="Xu Y."/>
        </authorList>
    </citation>
    <scope>NUCLEOTIDE SEQUENCE [LARGE SCALE GENOMIC DNA]</scope>
    <source>
        <strain evidence="3">cv. Dabenzi</strain>
    </source>
</reference>
<dbReference type="EMBL" id="MTKT01002507">
    <property type="protein sequence ID" value="OWM77846.1"/>
    <property type="molecule type" value="Genomic_DNA"/>
</dbReference>
<feature type="region of interest" description="Disordered" evidence="1">
    <location>
        <begin position="1"/>
        <end position="95"/>
    </location>
</feature>